<accession>A0ABT6IVD1</accession>
<name>A0ABT6IVD1_9GAMM</name>
<evidence type="ECO:0000313" key="1">
    <source>
        <dbReference type="EMBL" id="MDH4905781.1"/>
    </source>
</evidence>
<dbReference type="EMBL" id="PGFT01000001">
    <property type="protein sequence ID" value="MDH4905781.1"/>
    <property type="molecule type" value="Genomic_DNA"/>
</dbReference>
<reference evidence="1 2" key="1">
    <citation type="submission" date="2017-11" db="EMBL/GenBank/DDBJ databases">
        <title>Whole genome sequencing of Psychrobacter pocilloporae S6-60T(=JCM 31058T=LMG 29157T).</title>
        <authorList>
            <person name="Das S.K."/>
        </authorList>
    </citation>
    <scope>NUCLEOTIDE SEQUENCE [LARGE SCALE GENOMIC DNA]</scope>
    <source>
        <strain evidence="1 2">S6-60</strain>
    </source>
</reference>
<gene>
    <name evidence="1" type="ORF">CUR83_12090</name>
</gene>
<proteinExistence type="predicted"/>
<sequence>MLLLLYLFRLIVINIKKKLLASYDVTGITYSEVAIIQALIYRQSLLGRLSLANSVVLLILIKIDIWA</sequence>
<keyword evidence="2" id="KW-1185">Reference proteome</keyword>
<protein>
    <submittedName>
        <fullName evidence="1">Uncharacterized protein</fullName>
    </submittedName>
</protein>
<dbReference type="Proteomes" id="UP001243298">
    <property type="component" value="Unassembled WGS sequence"/>
</dbReference>
<organism evidence="1 2">
    <name type="scientific">Psychrobacter pocilloporae</name>
    <dbReference type="NCBI Taxonomy" id="1775882"/>
    <lineage>
        <taxon>Bacteria</taxon>
        <taxon>Pseudomonadati</taxon>
        <taxon>Pseudomonadota</taxon>
        <taxon>Gammaproteobacteria</taxon>
        <taxon>Moraxellales</taxon>
        <taxon>Moraxellaceae</taxon>
        <taxon>Psychrobacter</taxon>
    </lineage>
</organism>
<evidence type="ECO:0000313" key="2">
    <source>
        <dbReference type="Proteomes" id="UP001243298"/>
    </source>
</evidence>
<comment type="caution">
    <text evidence="1">The sequence shown here is derived from an EMBL/GenBank/DDBJ whole genome shotgun (WGS) entry which is preliminary data.</text>
</comment>